<dbReference type="EMBL" id="JABEZV010000011">
    <property type="protein sequence ID" value="MBA0725107.1"/>
    <property type="molecule type" value="Genomic_DNA"/>
</dbReference>
<reference evidence="1 2" key="1">
    <citation type="journal article" date="2019" name="Genome Biol. Evol.">
        <title>Insights into the evolution of the New World diploid cottons (Gossypium, subgenus Houzingenia) based on genome sequencing.</title>
        <authorList>
            <person name="Grover C.E."/>
            <person name="Arick M.A. 2nd"/>
            <person name="Thrash A."/>
            <person name="Conover J.L."/>
            <person name="Sanders W.S."/>
            <person name="Peterson D.G."/>
            <person name="Frelichowski J.E."/>
            <person name="Scheffler J.A."/>
            <person name="Scheffler B.E."/>
            <person name="Wendel J.F."/>
        </authorList>
    </citation>
    <scope>NUCLEOTIDE SEQUENCE [LARGE SCALE GENOMIC DNA]</scope>
    <source>
        <strain evidence="1">4</strain>
        <tissue evidence="1">Leaf</tissue>
    </source>
</reference>
<protein>
    <submittedName>
        <fullName evidence="1">Uncharacterized protein</fullName>
    </submittedName>
</protein>
<dbReference type="AlphaFoldDB" id="A0A7J9AM05"/>
<name>A0A7J9AM05_9ROSI</name>
<proteinExistence type="predicted"/>
<keyword evidence="2" id="KW-1185">Reference proteome</keyword>
<comment type="caution">
    <text evidence="1">The sequence shown here is derived from an EMBL/GenBank/DDBJ whole genome shotgun (WGS) entry which is preliminary data.</text>
</comment>
<evidence type="ECO:0000313" key="2">
    <source>
        <dbReference type="Proteomes" id="UP000593574"/>
    </source>
</evidence>
<gene>
    <name evidence="1" type="ORF">Golax_021720</name>
</gene>
<dbReference type="Proteomes" id="UP000593574">
    <property type="component" value="Unassembled WGS sequence"/>
</dbReference>
<evidence type="ECO:0000313" key="1">
    <source>
        <dbReference type="EMBL" id="MBA0725107.1"/>
    </source>
</evidence>
<organism evidence="1 2">
    <name type="scientific">Gossypium laxum</name>
    <dbReference type="NCBI Taxonomy" id="34288"/>
    <lineage>
        <taxon>Eukaryota</taxon>
        <taxon>Viridiplantae</taxon>
        <taxon>Streptophyta</taxon>
        <taxon>Embryophyta</taxon>
        <taxon>Tracheophyta</taxon>
        <taxon>Spermatophyta</taxon>
        <taxon>Magnoliopsida</taxon>
        <taxon>eudicotyledons</taxon>
        <taxon>Gunneridae</taxon>
        <taxon>Pentapetalae</taxon>
        <taxon>rosids</taxon>
        <taxon>malvids</taxon>
        <taxon>Malvales</taxon>
        <taxon>Malvaceae</taxon>
        <taxon>Malvoideae</taxon>
        <taxon>Gossypium</taxon>
    </lineage>
</organism>
<accession>A0A7J9AM05</accession>
<sequence>MNLLSVTRDKKVANISSMHAPMDEDVPFAFHIRYGLSQLVNLRSPQGIREPVNVAN</sequence>